<feature type="compositionally biased region" description="Acidic residues" evidence="1">
    <location>
        <begin position="141"/>
        <end position="163"/>
    </location>
</feature>
<sequence length="163" mass="18970">MIQRKLRLRGYTGLLDLHVFVGYSDSPVPQNEDPDPLTEGSFHIHRQFDYPKPPDTKCDQAADECLKRFIDELPVDRPPENMLIISNDHGFRPWLDRLRARGDIVLVAHTQTSEIIRGGAHMEWNWKMKFIPFHSVLYEANQEDEDEDEDGQEEEEGQPGQEE</sequence>
<accession>A0ABC8M0V6</accession>
<reference evidence="2 3" key="1">
    <citation type="submission" date="2022-03" db="EMBL/GenBank/DDBJ databases">
        <authorList>
            <person name="Macdonald S."/>
            <person name="Ahmed S."/>
            <person name="Newling K."/>
        </authorList>
    </citation>
    <scope>NUCLEOTIDE SEQUENCE [LARGE SCALE GENOMIC DNA]</scope>
</reference>
<evidence type="ECO:0000313" key="2">
    <source>
        <dbReference type="EMBL" id="CAH8389834.1"/>
    </source>
</evidence>
<evidence type="ECO:0000256" key="1">
    <source>
        <dbReference type="SAM" id="MobiDB-lite"/>
    </source>
</evidence>
<comment type="caution">
    <text evidence="2">The sequence shown here is derived from an EMBL/GenBank/DDBJ whole genome shotgun (WGS) entry which is preliminary data.</text>
</comment>
<evidence type="ECO:0000313" key="3">
    <source>
        <dbReference type="Proteomes" id="UP001642260"/>
    </source>
</evidence>
<dbReference type="EMBL" id="CAKOAT010857376">
    <property type="protein sequence ID" value="CAH8389834.1"/>
    <property type="molecule type" value="Genomic_DNA"/>
</dbReference>
<protein>
    <recommendedName>
        <fullName evidence="4">NYN domain-containing protein</fullName>
    </recommendedName>
</protein>
<feature type="region of interest" description="Disordered" evidence="1">
    <location>
        <begin position="139"/>
        <end position="163"/>
    </location>
</feature>
<proteinExistence type="predicted"/>
<organism evidence="2 3">
    <name type="scientific">Eruca vesicaria subsp. sativa</name>
    <name type="common">Garden rocket</name>
    <name type="synonym">Eruca sativa</name>
    <dbReference type="NCBI Taxonomy" id="29727"/>
    <lineage>
        <taxon>Eukaryota</taxon>
        <taxon>Viridiplantae</taxon>
        <taxon>Streptophyta</taxon>
        <taxon>Embryophyta</taxon>
        <taxon>Tracheophyta</taxon>
        <taxon>Spermatophyta</taxon>
        <taxon>Magnoliopsida</taxon>
        <taxon>eudicotyledons</taxon>
        <taxon>Gunneridae</taxon>
        <taxon>Pentapetalae</taxon>
        <taxon>rosids</taxon>
        <taxon>malvids</taxon>
        <taxon>Brassicales</taxon>
        <taxon>Brassicaceae</taxon>
        <taxon>Brassiceae</taxon>
        <taxon>Eruca</taxon>
    </lineage>
</organism>
<keyword evidence="3" id="KW-1185">Reference proteome</keyword>
<gene>
    <name evidence="2" type="ORF">ERUC_LOCUS42317</name>
</gene>
<evidence type="ECO:0008006" key="4">
    <source>
        <dbReference type="Google" id="ProtNLM"/>
    </source>
</evidence>
<name>A0ABC8M0V6_ERUVS</name>
<dbReference type="AlphaFoldDB" id="A0ABC8M0V6"/>
<dbReference type="Proteomes" id="UP001642260">
    <property type="component" value="Unassembled WGS sequence"/>
</dbReference>